<keyword evidence="6" id="KW-1185">Reference proteome</keyword>
<dbReference type="AlphaFoldDB" id="T1KQF2"/>
<dbReference type="InterPro" id="IPR007484">
    <property type="entry name" value="Peptidase_M28"/>
</dbReference>
<proteinExistence type="inferred from homology"/>
<evidence type="ECO:0000259" key="4">
    <source>
        <dbReference type="Pfam" id="PF04389"/>
    </source>
</evidence>
<gene>
    <name evidence="5" type="primary">107366222</name>
</gene>
<accession>T1KQF2</accession>
<dbReference type="OMA" id="YNAITAH"/>
<dbReference type="Proteomes" id="UP000015104">
    <property type="component" value="Unassembled WGS sequence"/>
</dbReference>
<reference evidence="5" key="2">
    <citation type="submission" date="2015-06" db="UniProtKB">
        <authorList>
            <consortium name="EnsemblMetazoa"/>
        </authorList>
    </citation>
    <scope>IDENTIFICATION</scope>
</reference>
<name>T1KQF2_TETUR</name>
<dbReference type="eggNOG" id="KOG2194">
    <property type="taxonomic scope" value="Eukaryota"/>
</dbReference>
<reference evidence="6" key="1">
    <citation type="submission" date="2011-08" db="EMBL/GenBank/DDBJ databases">
        <authorList>
            <person name="Rombauts S."/>
        </authorList>
    </citation>
    <scope>NUCLEOTIDE SEQUENCE</scope>
    <source>
        <strain evidence="6">London</strain>
    </source>
</reference>
<dbReference type="KEGG" id="tut:107366223"/>
<evidence type="ECO:0000313" key="6">
    <source>
        <dbReference type="Proteomes" id="UP000015104"/>
    </source>
</evidence>
<dbReference type="GO" id="GO:0006508">
    <property type="term" value="P:proteolysis"/>
    <property type="evidence" value="ECO:0007669"/>
    <property type="project" value="InterPro"/>
</dbReference>
<dbReference type="EMBL" id="CAEY01000349">
    <property type="status" value="NOT_ANNOTATED_CDS"/>
    <property type="molecule type" value="Genomic_DNA"/>
</dbReference>
<sequence length="465" mass="52352">MLIIHRIKLIILCIIYFSTGFARGRPDGQVNHDNEDKVGGNHDGDSDIDMDLINFSGIRKNDEHTRHILANLMDPNPVDPSHNGSLIISERLIAKEMTGLTNRSQANLISTTTPSSPDELTNFYAESGSIKGADIEMMKKTLVKLFSKARSHEANITHKELIRSKILDRLSLFTSETFCQEFTGRDKNGAIVKGVNIIGILPGRLRGEHGEGVMVIGAHYDTVATCPGMDDNGSGAMAVLESARILSSKMGDLNHTIIFVTFDLEELGALGSIAFVNNYLIPKVLNSNNVKFLGAYIMDMILNYDPSVNAQVLPRDISRAAPEAADWVRRNNNMGDFVAIWTRRKVDWHLWYTFEQSFNELTVPPANHKILVIDPPIPRTPILFDNYLYRNFMRSDHASFWNHKSRAYKETLHAVLITDMGPWRGVQRACYHEFCDDESQLTTYNLEFVKHIIDALVRTVVTFTS</sequence>
<dbReference type="HOGENOM" id="CLU_588409_0_0_1"/>
<dbReference type="PANTHER" id="PTHR12147:SF26">
    <property type="entry name" value="PEPTIDASE M28 DOMAIN-CONTAINING PROTEIN"/>
    <property type="match status" value="1"/>
</dbReference>
<feature type="signal peptide" evidence="3">
    <location>
        <begin position="1"/>
        <end position="24"/>
    </location>
</feature>
<keyword evidence="3" id="KW-0732">Signal</keyword>
<dbReference type="SUPFAM" id="SSF53187">
    <property type="entry name" value="Zn-dependent exopeptidases"/>
    <property type="match status" value="1"/>
</dbReference>
<comment type="similarity">
    <text evidence="2">Belongs to the peptidase M28 family. M28B subfamily.</text>
</comment>
<dbReference type="Gene3D" id="3.40.630.10">
    <property type="entry name" value="Zn peptidases"/>
    <property type="match status" value="1"/>
</dbReference>
<dbReference type="InterPro" id="IPR045175">
    <property type="entry name" value="M28_fam"/>
</dbReference>
<protein>
    <recommendedName>
        <fullName evidence="4">Peptidase M28 domain-containing protein</fullName>
    </recommendedName>
</protein>
<feature type="chain" id="PRO_5004591745" description="Peptidase M28 domain-containing protein" evidence="3">
    <location>
        <begin position="25"/>
        <end position="465"/>
    </location>
</feature>
<feature type="domain" description="Peptidase M28" evidence="4">
    <location>
        <begin position="196"/>
        <end position="313"/>
    </location>
</feature>
<dbReference type="OrthoDB" id="2214at2759"/>
<organism evidence="5 6">
    <name type="scientific">Tetranychus urticae</name>
    <name type="common">Two-spotted spider mite</name>
    <dbReference type="NCBI Taxonomy" id="32264"/>
    <lineage>
        <taxon>Eukaryota</taxon>
        <taxon>Metazoa</taxon>
        <taxon>Ecdysozoa</taxon>
        <taxon>Arthropoda</taxon>
        <taxon>Chelicerata</taxon>
        <taxon>Arachnida</taxon>
        <taxon>Acari</taxon>
        <taxon>Acariformes</taxon>
        <taxon>Trombidiformes</taxon>
        <taxon>Prostigmata</taxon>
        <taxon>Eleutherengona</taxon>
        <taxon>Raphignathae</taxon>
        <taxon>Tetranychoidea</taxon>
        <taxon>Tetranychidae</taxon>
        <taxon>Tetranychus</taxon>
    </lineage>
</organism>
<evidence type="ECO:0000256" key="2">
    <source>
        <dbReference type="ARBA" id="ARBA00005634"/>
    </source>
</evidence>
<evidence type="ECO:0000313" key="5">
    <source>
        <dbReference type="EnsemblMetazoa" id="tetur17g03910.1"/>
    </source>
</evidence>
<dbReference type="EnsemblMetazoa" id="tetur17g03910.1">
    <property type="protein sequence ID" value="tetur17g03910.1"/>
    <property type="gene ID" value="tetur17g03910"/>
</dbReference>
<comment type="cofactor">
    <cofactor evidence="1">
        <name>Zn(2+)</name>
        <dbReference type="ChEBI" id="CHEBI:29105"/>
    </cofactor>
</comment>
<evidence type="ECO:0000256" key="1">
    <source>
        <dbReference type="ARBA" id="ARBA00001947"/>
    </source>
</evidence>
<dbReference type="PANTHER" id="PTHR12147">
    <property type="entry name" value="METALLOPEPTIDASE M28 FAMILY MEMBER"/>
    <property type="match status" value="1"/>
</dbReference>
<dbReference type="GO" id="GO:0008235">
    <property type="term" value="F:metalloexopeptidase activity"/>
    <property type="evidence" value="ECO:0007669"/>
    <property type="project" value="InterPro"/>
</dbReference>
<evidence type="ECO:0000256" key="3">
    <source>
        <dbReference type="SAM" id="SignalP"/>
    </source>
</evidence>
<dbReference type="Pfam" id="PF04389">
    <property type="entry name" value="Peptidase_M28"/>
    <property type="match status" value="1"/>
</dbReference>
<dbReference type="STRING" id="32264.T1KQF2"/>